<dbReference type="GO" id="GO:0009055">
    <property type="term" value="F:electron transfer activity"/>
    <property type="evidence" value="ECO:0007669"/>
    <property type="project" value="InterPro"/>
</dbReference>
<name>A0A382E2R0_9ZZZZ</name>
<accession>A0A382E2R0</accession>
<dbReference type="Gene3D" id="1.10.760.10">
    <property type="entry name" value="Cytochrome c-like domain"/>
    <property type="match status" value="1"/>
</dbReference>
<keyword evidence="1" id="KW-0349">Heme</keyword>
<feature type="domain" description="Cytochrome c" evidence="4">
    <location>
        <begin position="242"/>
        <end position="314"/>
    </location>
</feature>
<evidence type="ECO:0000259" key="4">
    <source>
        <dbReference type="PROSITE" id="PS51007"/>
    </source>
</evidence>
<protein>
    <recommendedName>
        <fullName evidence="4">Cytochrome c domain-containing protein</fullName>
    </recommendedName>
</protein>
<dbReference type="SUPFAM" id="SSF46626">
    <property type="entry name" value="Cytochrome c"/>
    <property type="match status" value="1"/>
</dbReference>
<dbReference type="EMBL" id="UINC01042063">
    <property type="protein sequence ID" value="SVB44193.1"/>
    <property type="molecule type" value="Genomic_DNA"/>
</dbReference>
<feature type="non-terminal residue" evidence="5">
    <location>
        <position position="314"/>
    </location>
</feature>
<keyword evidence="3" id="KW-0408">Iron</keyword>
<dbReference type="GO" id="GO:0046872">
    <property type="term" value="F:metal ion binding"/>
    <property type="evidence" value="ECO:0007669"/>
    <property type="project" value="UniProtKB-KW"/>
</dbReference>
<sequence>VLAGFFMSGYNLCMRWVTVMLFLGFTLSAADKLPPEKVNTMVEALTRLDPSVVNGNERLKAVLNQVLDATRGEPRFVGLVKKFGVKNREADLLDVAAKHPADPAGVQALGMVLGGEGQKAVVAILHGKDAKQAVAVAKVLGNSNNQKVIGLLAPLVTNTKVHNNVRQEAIRGLVNYEEGAKRILALAKSGRLPQSSKLTASMVLSTVRWPTIKAEAAKVLPSPFGQNAKPLPPISELAKRKGDVAKGAKLFLRETVACSRCHKVGDQGVDIGPALTEIGDKLPKEELYAAILDPSAGISFGYEAWLVTMKDGNV</sequence>
<organism evidence="5">
    <name type="scientific">marine metagenome</name>
    <dbReference type="NCBI Taxonomy" id="408172"/>
    <lineage>
        <taxon>unclassified sequences</taxon>
        <taxon>metagenomes</taxon>
        <taxon>ecological metagenomes</taxon>
    </lineage>
</organism>
<proteinExistence type="predicted"/>
<dbReference type="Pfam" id="PF00034">
    <property type="entry name" value="Cytochrom_C"/>
    <property type="match status" value="1"/>
</dbReference>
<reference evidence="5" key="1">
    <citation type="submission" date="2018-05" db="EMBL/GenBank/DDBJ databases">
        <authorList>
            <person name="Lanie J.A."/>
            <person name="Ng W.-L."/>
            <person name="Kazmierczak K.M."/>
            <person name="Andrzejewski T.M."/>
            <person name="Davidsen T.M."/>
            <person name="Wayne K.J."/>
            <person name="Tettelin H."/>
            <person name="Glass J.I."/>
            <person name="Rusch D."/>
            <person name="Podicherti R."/>
            <person name="Tsui H.-C.T."/>
            <person name="Winkler M.E."/>
        </authorList>
    </citation>
    <scope>NUCLEOTIDE SEQUENCE</scope>
</reference>
<dbReference type="AlphaFoldDB" id="A0A382E2R0"/>
<feature type="non-terminal residue" evidence="5">
    <location>
        <position position="1"/>
    </location>
</feature>
<evidence type="ECO:0000256" key="3">
    <source>
        <dbReference type="ARBA" id="ARBA00023004"/>
    </source>
</evidence>
<dbReference type="PROSITE" id="PS51007">
    <property type="entry name" value="CYTC"/>
    <property type="match status" value="1"/>
</dbReference>
<evidence type="ECO:0000256" key="1">
    <source>
        <dbReference type="ARBA" id="ARBA00022617"/>
    </source>
</evidence>
<evidence type="ECO:0000256" key="2">
    <source>
        <dbReference type="ARBA" id="ARBA00022723"/>
    </source>
</evidence>
<dbReference type="InterPro" id="IPR036909">
    <property type="entry name" value="Cyt_c-like_dom_sf"/>
</dbReference>
<dbReference type="InterPro" id="IPR009056">
    <property type="entry name" value="Cyt_c-like_dom"/>
</dbReference>
<dbReference type="PANTHER" id="PTHR33546">
    <property type="entry name" value="LARGE, MULTIFUNCTIONAL SECRETED PROTEIN-RELATED"/>
    <property type="match status" value="1"/>
</dbReference>
<keyword evidence="2" id="KW-0479">Metal-binding</keyword>
<gene>
    <name evidence="5" type="ORF">METZ01_LOCUS197047</name>
</gene>
<dbReference type="GO" id="GO:0020037">
    <property type="term" value="F:heme binding"/>
    <property type="evidence" value="ECO:0007669"/>
    <property type="project" value="InterPro"/>
</dbReference>
<dbReference type="PANTHER" id="PTHR33546:SF1">
    <property type="entry name" value="LARGE, MULTIFUNCTIONAL SECRETED PROTEIN"/>
    <property type="match status" value="1"/>
</dbReference>
<evidence type="ECO:0000313" key="5">
    <source>
        <dbReference type="EMBL" id="SVB44193.1"/>
    </source>
</evidence>